<evidence type="ECO:0000256" key="7">
    <source>
        <dbReference type="SAM" id="Phobius"/>
    </source>
</evidence>
<dbReference type="AlphaFoldDB" id="A0A381SKK9"/>
<evidence type="ECO:0000256" key="1">
    <source>
        <dbReference type="ARBA" id="ARBA00004651"/>
    </source>
</evidence>
<keyword evidence="3" id="KW-1003">Cell membrane</keyword>
<gene>
    <name evidence="9" type="ORF">METZ01_LOCUS56735</name>
</gene>
<evidence type="ECO:0000256" key="6">
    <source>
        <dbReference type="ARBA" id="ARBA00023136"/>
    </source>
</evidence>
<feature type="transmembrane region" description="Helical" evidence="7">
    <location>
        <begin position="78"/>
        <end position="99"/>
    </location>
</feature>
<keyword evidence="4 7" id="KW-0812">Transmembrane</keyword>
<keyword evidence="5 7" id="KW-1133">Transmembrane helix</keyword>
<evidence type="ECO:0000256" key="4">
    <source>
        <dbReference type="ARBA" id="ARBA00022692"/>
    </source>
</evidence>
<dbReference type="EMBL" id="UINC01003162">
    <property type="protein sequence ID" value="SVA03881.1"/>
    <property type="molecule type" value="Genomic_DNA"/>
</dbReference>
<feature type="transmembrane region" description="Helical" evidence="7">
    <location>
        <begin position="159"/>
        <end position="182"/>
    </location>
</feature>
<dbReference type="GO" id="GO:0005886">
    <property type="term" value="C:plasma membrane"/>
    <property type="evidence" value="ECO:0007669"/>
    <property type="project" value="UniProtKB-SubCell"/>
</dbReference>
<evidence type="ECO:0000256" key="5">
    <source>
        <dbReference type="ARBA" id="ARBA00022989"/>
    </source>
</evidence>
<name>A0A381SKK9_9ZZZZ</name>
<dbReference type="PANTHER" id="PTHR43227:SF11">
    <property type="entry name" value="BLL4140 PROTEIN"/>
    <property type="match status" value="1"/>
</dbReference>
<keyword evidence="6 7" id="KW-0472">Membrane</keyword>
<dbReference type="InterPro" id="IPR035906">
    <property type="entry name" value="MetI-like_sf"/>
</dbReference>
<feature type="domain" description="ABC transmembrane type-1" evidence="8">
    <location>
        <begin position="74"/>
        <end position="286"/>
    </location>
</feature>
<organism evidence="9">
    <name type="scientific">marine metagenome</name>
    <dbReference type="NCBI Taxonomy" id="408172"/>
    <lineage>
        <taxon>unclassified sequences</taxon>
        <taxon>metagenomes</taxon>
        <taxon>ecological metagenomes</taxon>
    </lineage>
</organism>
<dbReference type="Gene3D" id="1.10.3720.10">
    <property type="entry name" value="MetI-like"/>
    <property type="match status" value="1"/>
</dbReference>
<feature type="transmembrane region" description="Helical" evidence="7">
    <location>
        <begin position="265"/>
        <end position="286"/>
    </location>
</feature>
<reference evidence="9" key="1">
    <citation type="submission" date="2018-05" db="EMBL/GenBank/DDBJ databases">
        <authorList>
            <person name="Lanie J.A."/>
            <person name="Ng W.-L."/>
            <person name="Kazmierczak K.M."/>
            <person name="Andrzejewski T.M."/>
            <person name="Davidsen T.M."/>
            <person name="Wayne K.J."/>
            <person name="Tettelin H."/>
            <person name="Glass J.I."/>
            <person name="Rusch D."/>
            <person name="Podicherti R."/>
            <person name="Tsui H.-C.T."/>
            <person name="Winkler M.E."/>
        </authorList>
    </citation>
    <scope>NUCLEOTIDE SEQUENCE</scope>
</reference>
<evidence type="ECO:0000313" key="9">
    <source>
        <dbReference type="EMBL" id="SVA03881.1"/>
    </source>
</evidence>
<accession>A0A381SKK9</accession>
<sequence length="294" mass="33254">MKSQKFDVILNRYSTLIIFLIPALTVFTLFVVLPIGEAAYYSFYRWNGYGDPEKFVGFKNYAYLFRNRVFIMSLKNNFYIIALSLFVQLPFALLVALMISDKIKGATFFRTIFFLPYILAEIVAGLIWAYIYDGNYGLVATIWGFFGIDPIFMVGDKDLALIAILIVIFWKYFGIHMMIYIAGLQAISKEVLEAAKVDGAGPITTAWRIKIPILLPTIRLSVFLSILGSLQLFDIIMPLTGGGPSNVTHSMVTYLYYFGVMRMKFGFGSAVGVVIFLICCSIAIAYQRTLMRND</sequence>
<comment type="subcellular location">
    <subcellularLocation>
        <location evidence="1">Cell membrane</location>
        <topology evidence="1">Multi-pass membrane protein</topology>
    </subcellularLocation>
</comment>
<dbReference type="SUPFAM" id="SSF161098">
    <property type="entry name" value="MetI-like"/>
    <property type="match status" value="1"/>
</dbReference>
<dbReference type="PROSITE" id="PS50928">
    <property type="entry name" value="ABC_TM1"/>
    <property type="match status" value="1"/>
</dbReference>
<dbReference type="PANTHER" id="PTHR43227">
    <property type="entry name" value="BLL4140 PROTEIN"/>
    <property type="match status" value="1"/>
</dbReference>
<keyword evidence="2" id="KW-0813">Transport</keyword>
<evidence type="ECO:0000256" key="2">
    <source>
        <dbReference type="ARBA" id="ARBA00022448"/>
    </source>
</evidence>
<dbReference type="InterPro" id="IPR000515">
    <property type="entry name" value="MetI-like"/>
</dbReference>
<feature type="transmembrane region" description="Helical" evidence="7">
    <location>
        <begin position="111"/>
        <end position="131"/>
    </location>
</feature>
<dbReference type="CDD" id="cd06261">
    <property type="entry name" value="TM_PBP2"/>
    <property type="match status" value="1"/>
</dbReference>
<evidence type="ECO:0000256" key="3">
    <source>
        <dbReference type="ARBA" id="ARBA00022475"/>
    </source>
</evidence>
<evidence type="ECO:0000259" key="8">
    <source>
        <dbReference type="PROSITE" id="PS50928"/>
    </source>
</evidence>
<dbReference type="InterPro" id="IPR050809">
    <property type="entry name" value="UgpAE/MalFG_permease"/>
</dbReference>
<protein>
    <recommendedName>
        <fullName evidence="8">ABC transmembrane type-1 domain-containing protein</fullName>
    </recommendedName>
</protein>
<feature type="transmembrane region" description="Helical" evidence="7">
    <location>
        <begin position="12"/>
        <end position="36"/>
    </location>
</feature>
<dbReference type="GO" id="GO:0055085">
    <property type="term" value="P:transmembrane transport"/>
    <property type="evidence" value="ECO:0007669"/>
    <property type="project" value="InterPro"/>
</dbReference>
<proteinExistence type="predicted"/>